<feature type="transmembrane region" description="Helical" evidence="2">
    <location>
        <begin position="25"/>
        <end position="44"/>
    </location>
</feature>
<feature type="transmembrane region" description="Helical" evidence="2">
    <location>
        <begin position="280"/>
        <end position="300"/>
    </location>
</feature>
<feature type="transmembrane region" description="Helical" evidence="2">
    <location>
        <begin position="200"/>
        <end position="221"/>
    </location>
</feature>
<evidence type="ECO:0000256" key="2">
    <source>
        <dbReference type="SAM" id="Phobius"/>
    </source>
</evidence>
<evidence type="ECO:0000313" key="4">
    <source>
        <dbReference type="Proteomes" id="UP000722336"/>
    </source>
</evidence>
<accession>A0ABS6SAW5</accession>
<feature type="region of interest" description="Disordered" evidence="1">
    <location>
        <begin position="1"/>
        <end position="20"/>
    </location>
</feature>
<feature type="transmembrane region" description="Helical" evidence="2">
    <location>
        <begin position="227"/>
        <end position="246"/>
    </location>
</feature>
<name>A0ABS6SAW5_9SPHN</name>
<comment type="caution">
    <text evidence="3">The sequence shown here is derived from an EMBL/GenBank/DDBJ whole genome shotgun (WGS) entry which is preliminary data.</text>
</comment>
<feature type="transmembrane region" description="Helical" evidence="2">
    <location>
        <begin position="113"/>
        <end position="133"/>
    </location>
</feature>
<keyword evidence="4" id="KW-1185">Reference proteome</keyword>
<protein>
    <submittedName>
        <fullName evidence="3">Uncharacterized protein</fullName>
    </submittedName>
</protein>
<sequence>MSADMPVSQPLSEPRKRKNESKFRTRTDEVLLLLLWVFIGILFTRGMHELGIDRDLNFLPLIVTVWIASEHFRYMGPSIFIQKFASVAMFISIIISCFNAFDINIADYNHPRVTPNGVVFTSILSFIGMLLHWRRFAWLPSLGPAVFALLIGLIVALTLLLPGTDRDMWKPILIVSATLGMALSRRFVNFFNKDDNKIAVDWSIRLCVLFGCWALGTLFRLDISESIGLAILIACIFVGIIIFIGLFKNDFWCILFGVMLFVSGWGQAVRFDQRPEYGHVTYFMIIVLGALLLIGVNWQLMRGTLVNWARARLKS</sequence>
<dbReference type="EMBL" id="JAGSPA010000001">
    <property type="protein sequence ID" value="MBV7255345.1"/>
    <property type="molecule type" value="Genomic_DNA"/>
</dbReference>
<feature type="transmembrane region" description="Helical" evidence="2">
    <location>
        <begin position="251"/>
        <end position="268"/>
    </location>
</feature>
<keyword evidence="2" id="KW-0472">Membrane</keyword>
<dbReference type="Proteomes" id="UP000722336">
    <property type="component" value="Unassembled WGS sequence"/>
</dbReference>
<gene>
    <name evidence="3" type="ORF">KCG44_00955</name>
</gene>
<proteinExistence type="predicted"/>
<feature type="transmembrane region" description="Helical" evidence="2">
    <location>
        <begin position="145"/>
        <end position="162"/>
    </location>
</feature>
<reference evidence="3 4" key="1">
    <citation type="submission" date="2021-04" db="EMBL/GenBank/DDBJ databases">
        <authorList>
            <person name="Pira H."/>
            <person name="Risdian C."/>
            <person name="Wink J."/>
        </authorList>
    </citation>
    <scope>NUCLEOTIDE SEQUENCE [LARGE SCALE GENOMIC DNA]</scope>
    <source>
        <strain evidence="3 4">WHA3</strain>
    </source>
</reference>
<organism evidence="3 4">
    <name type="scientific">Pacificimonas pallii</name>
    <dbReference type="NCBI Taxonomy" id="2827236"/>
    <lineage>
        <taxon>Bacteria</taxon>
        <taxon>Pseudomonadati</taxon>
        <taxon>Pseudomonadota</taxon>
        <taxon>Alphaproteobacteria</taxon>
        <taxon>Sphingomonadales</taxon>
        <taxon>Sphingosinicellaceae</taxon>
        <taxon>Pacificimonas</taxon>
    </lineage>
</organism>
<dbReference type="RefSeq" id="WP_218443640.1">
    <property type="nucleotide sequence ID" value="NZ_JAGSPA010000001.1"/>
</dbReference>
<evidence type="ECO:0000256" key="1">
    <source>
        <dbReference type="SAM" id="MobiDB-lite"/>
    </source>
</evidence>
<feature type="transmembrane region" description="Helical" evidence="2">
    <location>
        <begin position="84"/>
        <end position="101"/>
    </location>
</feature>
<evidence type="ECO:0000313" key="3">
    <source>
        <dbReference type="EMBL" id="MBV7255345.1"/>
    </source>
</evidence>
<keyword evidence="2" id="KW-1133">Transmembrane helix</keyword>
<keyword evidence="2" id="KW-0812">Transmembrane</keyword>